<reference evidence="2" key="1">
    <citation type="submission" date="2023-08" db="EMBL/GenBank/DDBJ databases">
        <authorList>
            <person name="Alioto T."/>
            <person name="Alioto T."/>
            <person name="Gomez Garrido J."/>
        </authorList>
    </citation>
    <scope>NUCLEOTIDE SEQUENCE</scope>
</reference>
<gene>
    <name evidence="2" type="ORF">OCTVUL_1B009212</name>
</gene>
<protein>
    <submittedName>
        <fullName evidence="2">Uncharacterized protein</fullName>
    </submittedName>
</protein>
<accession>A0AA36AWE5</accession>
<dbReference type="Proteomes" id="UP001162480">
    <property type="component" value="Chromosome 5"/>
</dbReference>
<evidence type="ECO:0000256" key="1">
    <source>
        <dbReference type="SAM" id="Coils"/>
    </source>
</evidence>
<feature type="coiled-coil region" evidence="1">
    <location>
        <begin position="132"/>
        <end position="200"/>
    </location>
</feature>
<name>A0AA36AWE5_OCTVU</name>
<keyword evidence="3" id="KW-1185">Reference proteome</keyword>
<sequence>MKHNYETNHKNFSCDYPPKSESSSYIKQLWPTPALDVLHDIFERDSVTLEIMRNLPEKGALEDQNVTSLTEEEEVVSSDLGNIENVTEEQEINKNNLVNEDNSNVQQEAMKRLLVLQQQMVGGENVNNKEVKERRKKKMKLAEERKRKLAEAVANMDDDYIMIDIYENIHDELRAVTKKLGKAQKKVVQLESEFSDIQSEFEIERIEYIQTIQKQEKQVQLFQAMLDQIQPCLRRDSNYYNLDKIKNEAHWDEDNQKWILPKVSLEKTTMPFMETAQFIQSCLLLLVFIHAYYSFHKLQSS</sequence>
<dbReference type="AlphaFoldDB" id="A0AA36AWE5"/>
<evidence type="ECO:0000313" key="2">
    <source>
        <dbReference type="EMBL" id="CAI9723541.1"/>
    </source>
</evidence>
<dbReference type="EMBL" id="OX597818">
    <property type="protein sequence ID" value="CAI9723541.1"/>
    <property type="molecule type" value="Genomic_DNA"/>
</dbReference>
<organism evidence="2 3">
    <name type="scientific">Octopus vulgaris</name>
    <name type="common">Common octopus</name>
    <dbReference type="NCBI Taxonomy" id="6645"/>
    <lineage>
        <taxon>Eukaryota</taxon>
        <taxon>Metazoa</taxon>
        <taxon>Spiralia</taxon>
        <taxon>Lophotrochozoa</taxon>
        <taxon>Mollusca</taxon>
        <taxon>Cephalopoda</taxon>
        <taxon>Coleoidea</taxon>
        <taxon>Octopodiformes</taxon>
        <taxon>Octopoda</taxon>
        <taxon>Incirrata</taxon>
        <taxon>Octopodidae</taxon>
        <taxon>Octopus</taxon>
    </lineage>
</organism>
<keyword evidence="1" id="KW-0175">Coiled coil</keyword>
<evidence type="ECO:0000313" key="3">
    <source>
        <dbReference type="Proteomes" id="UP001162480"/>
    </source>
</evidence>
<proteinExistence type="predicted"/>